<dbReference type="InterPro" id="IPR036291">
    <property type="entry name" value="NAD(P)-bd_dom_sf"/>
</dbReference>
<proteinExistence type="predicted"/>
<gene>
    <name evidence="2" type="ORF">A3A63_02115</name>
</gene>
<dbReference type="Pfam" id="PF16363">
    <property type="entry name" value="GDP_Man_Dehyd"/>
    <property type="match status" value="1"/>
</dbReference>
<dbReference type="InterPro" id="IPR016040">
    <property type="entry name" value="NAD(P)-bd_dom"/>
</dbReference>
<comment type="caution">
    <text evidence="2">The sequence shown here is derived from an EMBL/GenBank/DDBJ whole genome shotgun (WGS) entry which is preliminary data.</text>
</comment>
<evidence type="ECO:0000259" key="1">
    <source>
        <dbReference type="Pfam" id="PF16363"/>
    </source>
</evidence>
<dbReference type="Proteomes" id="UP000176450">
    <property type="component" value="Unassembled WGS sequence"/>
</dbReference>
<organism evidence="2 3">
    <name type="scientific">Candidatus Gottesmanbacteria bacterium RIFCSPLOWO2_01_FULL_46_9</name>
    <dbReference type="NCBI Taxonomy" id="1798394"/>
    <lineage>
        <taxon>Bacteria</taxon>
        <taxon>Candidatus Gottesmaniibacteriota</taxon>
    </lineage>
</organism>
<sequence>MTLAAINGIQVAVSTPDHVRDFIFIEDVVSAYMKATTKQCAPGEIFNIAQGREKRVGDVVKTIMKTTHSHSKIVWGVVQSQGRQVEPDRWQADISKAEKILRWKPRTPFDVGVKKTVSWFKKNQALYE</sequence>
<reference evidence="2 3" key="1">
    <citation type="journal article" date="2016" name="Nat. Commun.">
        <title>Thousands of microbial genomes shed light on interconnected biogeochemical processes in an aquifer system.</title>
        <authorList>
            <person name="Anantharaman K."/>
            <person name="Brown C.T."/>
            <person name="Hug L.A."/>
            <person name="Sharon I."/>
            <person name="Castelle C.J."/>
            <person name="Probst A.J."/>
            <person name="Thomas B.C."/>
            <person name="Singh A."/>
            <person name="Wilkins M.J."/>
            <person name="Karaoz U."/>
            <person name="Brodie E.L."/>
            <person name="Williams K.H."/>
            <person name="Hubbard S.S."/>
            <person name="Banfield J.F."/>
        </authorList>
    </citation>
    <scope>NUCLEOTIDE SEQUENCE [LARGE SCALE GENOMIC DNA]</scope>
</reference>
<accession>A0A1F6AWT0</accession>
<dbReference type="SUPFAM" id="SSF51735">
    <property type="entry name" value="NAD(P)-binding Rossmann-fold domains"/>
    <property type="match status" value="1"/>
</dbReference>
<feature type="domain" description="NAD(P)-binding" evidence="1">
    <location>
        <begin position="16"/>
        <end position="116"/>
    </location>
</feature>
<dbReference type="Gene3D" id="3.40.50.720">
    <property type="entry name" value="NAD(P)-binding Rossmann-like Domain"/>
    <property type="match status" value="1"/>
</dbReference>
<dbReference type="AlphaFoldDB" id="A0A1F6AWT0"/>
<protein>
    <recommendedName>
        <fullName evidence="1">NAD(P)-binding domain-containing protein</fullName>
    </recommendedName>
</protein>
<evidence type="ECO:0000313" key="3">
    <source>
        <dbReference type="Proteomes" id="UP000176450"/>
    </source>
</evidence>
<name>A0A1F6AWT0_9BACT</name>
<dbReference type="EMBL" id="MFJX01000080">
    <property type="protein sequence ID" value="OGG29145.1"/>
    <property type="molecule type" value="Genomic_DNA"/>
</dbReference>
<dbReference type="PANTHER" id="PTHR43000">
    <property type="entry name" value="DTDP-D-GLUCOSE 4,6-DEHYDRATASE-RELATED"/>
    <property type="match status" value="1"/>
</dbReference>
<dbReference type="Gene3D" id="3.90.25.10">
    <property type="entry name" value="UDP-galactose 4-epimerase, domain 1"/>
    <property type="match status" value="1"/>
</dbReference>
<evidence type="ECO:0000313" key="2">
    <source>
        <dbReference type="EMBL" id="OGG29145.1"/>
    </source>
</evidence>